<dbReference type="FunCoup" id="E1ZHN6">
    <property type="interactions" value="75"/>
</dbReference>
<dbReference type="EMBL" id="GL433847">
    <property type="protein sequence ID" value="EFN54635.1"/>
    <property type="molecule type" value="Genomic_DNA"/>
</dbReference>
<dbReference type="InterPro" id="IPR029028">
    <property type="entry name" value="Alpha/beta_knot_MTases"/>
</dbReference>
<dbReference type="InterPro" id="IPR051259">
    <property type="entry name" value="rRNA_Methyltransferase"/>
</dbReference>
<dbReference type="PANTHER" id="PTHR43191">
    <property type="entry name" value="RRNA METHYLTRANSFERASE 3"/>
    <property type="match status" value="1"/>
</dbReference>
<dbReference type="SUPFAM" id="SSF75217">
    <property type="entry name" value="alpha/beta knot"/>
    <property type="match status" value="1"/>
</dbReference>
<dbReference type="InterPro" id="IPR001537">
    <property type="entry name" value="SpoU_MeTrfase"/>
</dbReference>
<sequence length="195" mass="21443">YLITYNVSKKHNLGTLARCATAFNVRQLCLVGSRQFNTFGAHGSSEYVDFCHYNTLDECCQDLKDNKGCTVVGVEIIDGAQPVHRFPFRGNTAFMLGNEGQGLNEKQLALCDSFLYIPQYGAGTASLNVAVAASIVLHHFALHAGYGERQREGYKFTLGERPQRTAPRGVVPLSGEELAAERQRRQRAAQDGDAD</sequence>
<reference evidence="5 6" key="1">
    <citation type="journal article" date="2010" name="Plant Cell">
        <title>The Chlorella variabilis NC64A genome reveals adaptation to photosymbiosis, coevolution with viruses, and cryptic sex.</title>
        <authorList>
            <person name="Blanc G."/>
            <person name="Duncan G."/>
            <person name="Agarkova I."/>
            <person name="Borodovsky M."/>
            <person name="Gurnon J."/>
            <person name="Kuo A."/>
            <person name="Lindquist E."/>
            <person name="Lucas S."/>
            <person name="Pangilinan J."/>
            <person name="Polle J."/>
            <person name="Salamov A."/>
            <person name="Terry A."/>
            <person name="Yamada T."/>
            <person name="Dunigan D.D."/>
            <person name="Grigoriev I.V."/>
            <person name="Claverie J.M."/>
            <person name="Van Etten J.L."/>
        </authorList>
    </citation>
    <scope>NUCLEOTIDE SEQUENCE [LARGE SCALE GENOMIC DNA]</scope>
    <source>
        <strain evidence="5 6">NC64A</strain>
    </source>
</reference>
<dbReference type="GO" id="GO:0003723">
    <property type="term" value="F:RNA binding"/>
    <property type="evidence" value="ECO:0007669"/>
    <property type="project" value="InterPro"/>
</dbReference>
<gene>
    <name evidence="5" type="ORF">CHLNCDRAFT_17312</name>
</gene>
<dbReference type="GeneID" id="17353940"/>
<dbReference type="AlphaFoldDB" id="E1ZHN6"/>
<feature type="non-terminal residue" evidence="5">
    <location>
        <position position="195"/>
    </location>
</feature>
<dbReference type="OrthoDB" id="270651at2759"/>
<dbReference type="InterPro" id="IPR029026">
    <property type="entry name" value="tRNA_m1G_MTases_N"/>
</dbReference>
<dbReference type="PANTHER" id="PTHR43191:SF7">
    <property type="entry name" value="OBP33PEP LIKE PROTEIN"/>
    <property type="match status" value="1"/>
</dbReference>
<name>E1ZHN6_CHLVA</name>
<evidence type="ECO:0000313" key="5">
    <source>
        <dbReference type="EMBL" id="EFN54635.1"/>
    </source>
</evidence>
<proteinExistence type="predicted"/>
<keyword evidence="1" id="KW-0489">Methyltransferase</keyword>
<dbReference type="STRING" id="554065.E1ZHN6"/>
<dbReference type="RefSeq" id="XP_005846737.1">
    <property type="nucleotide sequence ID" value="XM_005846675.1"/>
</dbReference>
<protein>
    <recommendedName>
        <fullName evidence="4">tRNA/rRNA methyltransferase SpoU type domain-containing protein</fullName>
    </recommendedName>
</protein>
<feature type="region of interest" description="Disordered" evidence="3">
    <location>
        <begin position="160"/>
        <end position="195"/>
    </location>
</feature>
<feature type="domain" description="tRNA/rRNA methyltransferase SpoU type" evidence="4">
    <location>
        <begin position="2"/>
        <end position="138"/>
    </location>
</feature>
<dbReference type="eggNOG" id="KOG0838">
    <property type="taxonomic scope" value="Eukaryota"/>
</dbReference>
<keyword evidence="2" id="KW-0808">Transferase</keyword>
<dbReference type="Gene3D" id="3.40.1280.10">
    <property type="match status" value="1"/>
</dbReference>
<evidence type="ECO:0000313" key="6">
    <source>
        <dbReference type="Proteomes" id="UP000008141"/>
    </source>
</evidence>
<accession>E1ZHN6</accession>
<dbReference type="GO" id="GO:0008173">
    <property type="term" value="F:RNA methyltransferase activity"/>
    <property type="evidence" value="ECO:0007669"/>
    <property type="project" value="InterPro"/>
</dbReference>
<dbReference type="CDD" id="cd18096">
    <property type="entry name" value="SpoU-like"/>
    <property type="match status" value="1"/>
</dbReference>
<dbReference type="OMA" id="YQHVRHH"/>
<feature type="non-terminal residue" evidence="5">
    <location>
        <position position="1"/>
    </location>
</feature>
<evidence type="ECO:0000259" key="4">
    <source>
        <dbReference type="Pfam" id="PF00588"/>
    </source>
</evidence>
<dbReference type="Pfam" id="PF00588">
    <property type="entry name" value="SpoU_methylase"/>
    <property type="match status" value="1"/>
</dbReference>
<keyword evidence="6" id="KW-1185">Reference proteome</keyword>
<evidence type="ECO:0000256" key="3">
    <source>
        <dbReference type="SAM" id="MobiDB-lite"/>
    </source>
</evidence>
<evidence type="ECO:0000256" key="1">
    <source>
        <dbReference type="ARBA" id="ARBA00022603"/>
    </source>
</evidence>
<dbReference type="InParanoid" id="E1ZHN6"/>
<dbReference type="GO" id="GO:0032259">
    <property type="term" value="P:methylation"/>
    <property type="evidence" value="ECO:0007669"/>
    <property type="project" value="UniProtKB-KW"/>
</dbReference>
<evidence type="ECO:0000256" key="2">
    <source>
        <dbReference type="ARBA" id="ARBA00022679"/>
    </source>
</evidence>
<dbReference type="KEGG" id="cvr:CHLNCDRAFT_17312"/>
<dbReference type="GO" id="GO:0006396">
    <property type="term" value="P:RNA processing"/>
    <property type="evidence" value="ECO:0007669"/>
    <property type="project" value="InterPro"/>
</dbReference>
<dbReference type="Proteomes" id="UP000008141">
    <property type="component" value="Unassembled WGS sequence"/>
</dbReference>
<organism evidence="6">
    <name type="scientific">Chlorella variabilis</name>
    <name type="common">Green alga</name>
    <dbReference type="NCBI Taxonomy" id="554065"/>
    <lineage>
        <taxon>Eukaryota</taxon>
        <taxon>Viridiplantae</taxon>
        <taxon>Chlorophyta</taxon>
        <taxon>core chlorophytes</taxon>
        <taxon>Trebouxiophyceae</taxon>
        <taxon>Chlorellales</taxon>
        <taxon>Chlorellaceae</taxon>
        <taxon>Chlorella clade</taxon>
        <taxon>Chlorella</taxon>
    </lineage>
</organism>